<dbReference type="GO" id="GO:0016746">
    <property type="term" value="F:acyltransferase activity"/>
    <property type="evidence" value="ECO:0007669"/>
    <property type="project" value="UniProtKB-KW"/>
</dbReference>
<dbReference type="PROSITE" id="PS00440">
    <property type="entry name" value="ACYLTRANSF_C_2"/>
    <property type="match status" value="1"/>
</dbReference>
<dbReference type="EMBL" id="JANBPY010000398">
    <property type="protein sequence ID" value="KAJ1967084.1"/>
    <property type="molecule type" value="Genomic_DNA"/>
</dbReference>
<name>A0A9W8E7V8_9FUNG</name>
<evidence type="ECO:0000259" key="6">
    <source>
        <dbReference type="Pfam" id="PF00755"/>
    </source>
</evidence>
<dbReference type="Pfam" id="PF00755">
    <property type="entry name" value="Carn_acyltransf"/>
    <property type="match status" value="1"/>
</dbReference>
<dbReference type="InterPro" id="IPR039551">
    <property type="entry name" value="Cho/carn_acyl_trans"/>
</dbReference>
<sequence length="638" mass="71735">MTSAECINPEHTLTYQSRLPRLPVPTLQDTASRYLESLKPLVTKEQWEKSAALVKDFVKPHGQGEYLQSLLEAYARTQPTSWLETWWLSGAYLTWREPLVINSNYFILGKDDPNQPPFDNQKNPRQGIPEGTFTPFQIRRAAHLIHECLNYMEIIESGTMPVEKTRNGAQCMDQYFRMFGTTRIPQPGQDALRQPSPVTLRHIMVLAKDQVFAVPVFAKGDHRVRLAVGDIEDQLWQVVKQVTSPSADLDAPVGVLTGDHRDAWAELYAHLQNFHPTNAQSLELIQTALFSVSLDDYSEGEDHLKSYRNAAGGRQGHNRWFDKTIQIIVEASGRVAFNGEHAPCDALIPAYMYDYILDCPVRWPGPPYPKSMHDYEPPRRLRFHVDEEIRRGIKDAQALVGRILDQSELAITHFTKYGTTFIKRVGKLPPDAYVQIAIQLAYYRLHGKLVATYETGSTRKYLHGRTETIRTATQEILWFVQAMSNPSTDDATRYRLLHGAAVKHNENSKLASEGQAVDRHLFGLKMAASQLAGLSPDQLHPMFTKDPSFSLSSTWTLSTSSIHQGTNFIATGFGCAVSDGGYGINYMKQPLQIKAAIEGKRTGSSNVQGMDHAIKQALADMGELCEKQVKQSSVKPKL</sequence>
<protein>
    <recommendedName>
        <fullName evidence="6">Choline/carnitine acyltransferase domain-containing protein</fullName>
    </recommendedName>
</protein>
<comment type="similarity">
    <text evidence="1 5">Belongs to the carnitine/choline acetyltransferase family.</text>
</comment>
<evidence type="ECO:0000313" key="8">
    <source>
        <dbReference type="Proteomes" id="UP001150925"/>
    </source>
</evidence>
<dbReference type="SUPFAM" id="SSF52777">
    <property type="entry name" value="CoA-dependent acyltransferases"/>
    <property type="match status" value="2"/>
</dbReference>
<keyword evidence="3 5" id="KW-0012">Acyltransferase</keyword>
<keyword evidence="8" id="KW-1185">Reference proteome</keyword>
<dbReference type="InterPro" id="IPR000542">
    <property type="entry name" value="Carn_acyl_trans"/>
</dbReference>
<evidence type="ECO:0000256" key="5">
    <source>
        <dbReference type="RuleBase" id="RU003801"/>
    </source>
</evidence>
<evidence type="ECO:0000256" key="2">
    <source>
        <dbReference type="ARBA" id="ARBA00022679"/>
    </source>
</evidence>
<dbReference type="Gene3D" id="3.30.559.70">
    <property type="entry name" value="Choline/Carnitine o-acyltransferase, domain 2"/>
    <property type="match status" value="1"/>
</dbReference>
<gene>
    <name evidence="7" type="ORF">IWQ62_002069</name>
</gene>
<comment type="caution">
    <text evidence="7">The sequence shown here is derived from an EMBL/GenBank/DDBJ whole genome shotgun (WGS) entry which is preliminary data.</text>
</comment>
<dbReference type="Proteomes" id="UP001150925">
    <property type="component" value="Unassembled WGS sequence"/>
</dbReference>
<organism evidence="7 8">
    <name type="scientific">Dispira parvispora</name>
    <dbReference type="NCBI Taxonomy" id="1520584"/>
    <lineage>
        <taxon>Eukaryota</taxon>
        <taxon>Fungi</taxon>
        <taxon>Fungi incertae sedis</taxon>
        <taxon>Zoopagomycota</taxon>
        <taxon>Kickxellomycotina</taxon>
        <taxon>Dimargaritomycetes</taxon>
        <taxon>Dimargaritales</taxon>
        <taxon>Dimargaritaceae</taxon>
        <taxon>Dispira</taxon>
    </lineage>
</organism>
<accession>A0A9W8E7V8</accession>
<keyword evidence="2 5" id="KW-0808">Transferase</keyword>
<feature type="domain" description="Choline/carnitine acyltransferase" evidence="6">
    <location>
        <begin position="22"/>
        <end position="615"/>
    </location>
</feature>
<dbReference type="AlphaFoldDB" id="A0A9W8E7V8"/>
<dbReference type="InterPro" id="IPR023213">
    <property type="entry name" value="CAT-like_dom_sf"/>
</dbReference>
<dbReference type="Gene3D" id="3.30.559.10">
    <property type="entry name" value="Chloramphenicol acetyltransferase-like domain"/>
    <property type="match status" value="1"/>
</dbReference>
<evidence type="ECO:0000313" key="7">
    <source>
        <dbReference type="EMBL" id="KAJ1967084.1"/>
    </source>
</evidence>
<dbReference type="OrthoDB" id="240216at2759"/>
<dbReference type="InterPro" id="IPR042231">
    <property type="entry name" value="Cho/carn_acyl_trans_2"/>
</dbReference>
<evidence type="ECO:0000256" key="4">
    <source>
        <dbReference type="PIRSR" id="PIRSR600542-1"/>
    </source>
</evidence>
<evidence type="ECO:0000256" key="3">
    <source>
        <dbReference type="ARBA" id="ARBA00023315"/>
    </source>
</evidence>
<evidence type="ECO:0000256" key="1">
    <source>
        <dbReference type="ARBA" id="ARBA00005232"/>
    </source>
</evidence>
<feature type="active site" description="Proton acceptor" evidence="4">
    <location>
        <position position="341"/>
    </location>
</feature>
<dbReference type="PROSITE" id="PS00439">
    <property type="entry name" value="ACYLTRANSF_C_1"/>
    <property type="match status" value="1"/>
</dbReference>
<proteinExistence type="inferred from homology"/>
<dbReference type="PANTHER" id="PTHR22589:SF107">
    <property type="entry name" value="CHOLINE_CARNITINE ACYLTRANSFERASE DOMAIN-CONTAINING PROTEIN"/>
    <property type="match status" value="1"/>
</dbReference>
<reference evidence="7" key="1">
    <citation type="submission" date="2022-07" db="EMBL/GenBank/DDBJ databases">
        <title>Phylogenomic reconstructions and comparative analyses of Kickxellomycotina fungi.</title>
        <authorList>
            <person name="Reynolds N.K."/>
            <person name="Stajich J.E."/>
            <person name="Barry K."/>
            <person name="Grigoriev I.V."/>
            <person name="Crous P."/>
            <person name="Smith M.E."/>
        </authorList>
    </citation>
    <scope>NUCLEOTIDE SEQUENCE</scope>
    <source>
        <strain evidence="7">RSA 1196</strain>
    </source>
</reference>
<dbReference type="PANTHER" id="PTHR22589">
    <property type="entry name" value="CARNITINE O-ACYLTRANSFERASE"/>
    <property type="match status" value="1"/>
</dbReference>